<feature type="region of interest" description="Disordered" evidence="2">
    <location>
        <begin position="1108"/>
        <end position="1156"/>
    </location>
</feature>
<dbReference type="InterPro" id="IPR052895">
    <property type="entry name" value="HetReg/Transcr_Mod"/>
</dbReference>
<reference evidence="4 5" key="1">
    <citation type="submission" date="2019-10" db="EMBL/GenBank/DDBJ databases">
        <authorList>
            <person name="Palmer J.M."/>
        </authorList>
    </citation>
    <scope>NUCLEOTIDE SEQUENCE [LARGE SCALE GENOMIC DNA]</scope>
    <source>
        <strain evidence="4 5">TWF730</strain>
    </source>
</reference>
<dbReference type="Pfam" id="PF26639">
    <property type="entry name" value="Het-6_barrel"/>
    <property type="match status" value="1"/>
</dbReference>
<dbReference type="EMBL" id="JAVHNS010000018">
    <property type="protein sequence ID" value="KAK6331354.1"/>
    <property type="molecule type" value="Genomic_DNA"/>
</dbReference>
<dbReference type="InterPro" id="IPR010730">
    <property type="entry name" value="HET"/>
</dbReference>
<organism evidence="4 5">
    <name type="scientific">Orbilia blumenaviensis</name>
    <dbReference type="NCBI Taxonomy" id="1796055"/>
    <lineage>
        <taxon>Eukaryota</taxon>
        <taxon>Fungi</taxon>
        <taxon>Dikarya</taxon>
        <taxon>Ascomycota</taxon>
        <taxon>Pezizomycotina</taxon>
        <taxon>Orbiliomycetes</taxon>
        <taxon>Orbiliales</taxon>
        <taxon>Orbiliaceae</taxon>
        <taxon>Orbilia</taxon>
    </lineage>
</organism>
<feature type="compositionally biased region" description="Basic and acidic residues" evidence="2">
    <location>
        <begin position="224"/>
        <end position="238"/>
    </location>
</feature>
<dbReference type="Proteomes" id="UP001373714">
    <property type="component" value="Unassembled WGS sequence"/>
</dbReference>
<name>A0AAV9U0Y1_9PEZI</name>
<dbReference type="AlphaFoldDB" id="A0AAV9U0Y1"/>
<accession>A0AAV9U0Y1</accession>
<feature type="compositionally biased region" description="Basic residues" evidence="2">
    <location>
        <begin position="278"/>
        <end position="288"/>
    </location>
</feature>
<protein>
    <recommendedName>
        <fullName evidence="3">Heterokaryon incompatibility domain-containing protein</fullName>
    </recommendedName>
</protein>
<evidence type="ECO:0000313" key="4">
    <source>
        <dbReference type="EMBL" id="KAK6331354.1"/>
    </source>
</evidence>
<feature type="region of interest" description="Disordered" evidence="2">
    <location>
        <begin position="152"/>
        <end position="197"/>
    </location>
</feature>
<proteinExistence type="predicted"/>
<comment type="caution">
    <text evidence="4">The sequence shown here is derived from an EMBL/GenBank/DDBJ whole genome shotgun (WGS) entry which is preliminary data.</text>
</comment>
<sequence length="1277" mass="144861">MVPGEQQGLPQLPRPQPKPTTRSSYLTFRVPGDKISKTRLEAIEGKITALKERQNELKNDQRALWESCRHELSNVSIRLGGKNLYDSCQEHLQAVAQGLAQAIAPSLEFKIDRRNDLQKNHGHINEVLEMENRAIERYTLERRDLQRQLETHQQEITQTDNSIDKIQKRMQKGSEDTTSPSEAANDNSGVKESSSSGIYEEVQKWYEYVDGENQGAQLGDNNEQNERNNHNEEGDENARTSGSTGVERQADDGSYRRPGPTNDLGITTENDLRNRNTGMKRKPPLSRRRKEIELERERLQYLDSQKARKTVLETEVKDILKEIGSTTEILKSANERKIRLEIERKRLEESIKNKHGDDITDIERIKEGEVREKKRKRELDDQIGRNDGLNCLRKKLRAYQSYFAKMTSNELNEENHSHDVQKEGELKEVEEVLRKVEKLEEKFADVFKSKEQLKEVQDLIVVFKREKLVEEVIGEGLKGPQESTPEQQDSHLSTNMFAYGGLCSGQIRLLKIWPAPDLSYPLICSLETHTLEDSSSETLKYAALSYYWGDEYPQANIYLRHDNENTDPPNTDNWGSTARFARRHAVRINLFRALLRLRHEKEAVTLWVDFLCINQDSLDEKTDQLRKMVKIYRGAESVRVWLGEGDDEDICNSDKAMDFIEKVKDFAMLDTYVKDEELADEWLSIAELMRDRWFSRRWVVQEIALARKATLHCGSKTVPWSDFVDAASILVSNQANIRLLFNPKKWRDGSKSLGEVQSYGASILIEEMSNLFQRAEDGTIIKPIKSLESLVTSLKTFDTSDERDFIYSLIFIAYDTYKDSGGSGGYTKGMIDYGKTTAEVYTDFIQFCLGSAISKPNSEYPLDIICRPWAMPAKRATRRAVKDLPSWIALLKNSEFGEPDYVYRGRKNGETFVGPAGQPRYRASGNKECKSEFVRSSLEVDLNQRGHSEAMGKEATENLENEQFPSYLLVRGFILGMVNDVSPKNTGGLIHRESLAMGDWKGIQNMTNDENVPDKIWRTLVGNQDSRYRALPTWYQGACLRCLEMADNFNGGDLNVGQLLQSAGDSGMVYTYLTRVRNTVWGRRFFTATTEKPIGNGGEQAVAAKPLAEGGDTISVGDSEERIPGEDVDISRVTSEEPMGEEDVPAVPSEEPVGRELRPTAPISQATETACTSIEGEHFHLKDIYGDNKSNDPAEITTTQLFGLCPEATKNDDLLCILYGCSVPVILRPKGKPLPGKNQQSYMVVGEAYVHGKMDGEAIDSLKAKKVFDAEQDFHLV</sequence>
<feature type="compositionally biased region" description="Basic and acidic residues" evidence="2">
    <location>
        <begin position="162"/>
        <end position="175"/>
    </location>
</feature>
<feature type="coiled-coil region" evidence="1">
    <location>
        <begin position="422"/>
        <end position="456"/>
    </location>
</feature>
<dbReference type="PANTHER" id="PTHR24148">
    <property type="entry name" value="ANKYRIN REPEAT DOMAIN-CONTAINING PROTEIN 39 HOMOLOG-RELATED"/>
    <property type="match status" value="1"/>
</dbReference>
<evidence type="ECO:0000256" key="1">
    <source>
        <dbReference type="SAM" id="Coils"/>
    </source>
</evidence>
<feature type="region of interest" description="Disordered" evidence="2">
    <location>
        <begin position="213"/>
        <end position="288"/>
    </location>
</feature>
<evidence type="ECO:0000313" key="5">
    <source>
        <dbReference type="Proteomes" id="UP001373714"/>
    </source>
</evidence>
<keyword evidence="1" id="KW-0175">Coiled coil</keyword>
<dbReference type="PANTHER" id="PTHR24148:SF64">
    <property type="entry name" value="HETEROKARYON INCOMPATIBILITY DOMAIN-CONTAINING PROTEIN"/>
    <property type="match status" value="1"/>
</dbReference>
<evidence type="ECO:0000256" key="2">
    <source>
        <dbReference type="SAM" id="MobiDB-lite"/>
    </source>
</evidence>
<feature type="compositionally biased region" description="Polar residues" evidence="2">
    <location>
        <begin position="176"/>
        <end position="197"/>
    </location>
</feature>
<dbReference type="Pfam" id="PF06985">
    <property type="entry name" value="HET"/>
    <property type="match status" value="1"/>
</dbReference>
<gene>
    <name evidence="4" type="ORF">TWF730_004435</name>
</gene>
<feature type="region of interest" description="Disordered" evidence="2">
    <location>
        <begin position="1"/>
        <end position="25"/>
    </location>
</feature>
<feature type="coiled-coil region" evidence="1">
    <location>
        <begin position="302"/>
        <end position="350"/>
    </location>
</feature>
<keyword evidence="5" id="KW-1185">Reference proteome</keyword>
<evidence type="ECO:0000259" key="3">
    <source>
        <dbReference type="Pfam" id="PF06985"/>
    </source>
</evidence>
<feature type="compositionally biased region" description="Low complexity" evidence="2">
    <location>
        <begin position="1"/>
        <end position="11"/>
    </location>
</feature>
<feature type="domain" description="Heterokaryon incompatibility" evidence="3">
    <location>
        <begin position="541"/>
        <end position="702"/>
    </location>
</feature>